<organism evidence="2 3">
    <name type="scientific">Seminavis robusta</name>
    <dbReference type="NCBI Taxonomy" id="568900"/>
    <lineage>
        <taxon>Eukaryota</taxon>
        <taxon>Sar</taxon>
        <taxon>Stramenopiles</taxon>
        <taxon>Ochrophyta</taxon>
        <taxon>Bacillariophyta</taxon>
        <taxon>Bacillariophyceae</taxon>
        <taxon>Bacillariophycidae</taxon>
        <taxon>Naviculales</taxon>
        <taxon>Naviculaceae</taxon>
        <taxon>Seminavis</taxon>
    </lineage>
</organism>
<sequence length="571" mass="65338">MSSHRHSVLLILLATALFTCFGVYRIKQVTLLTDGIFHAKEHRQREEYEYQAFFAPNGGQPRESVLDQRRQQVSTEPMIRERNITKRDQPQLFSYKSRSIRSWGCERRTERPFIFVHCGKSGGGNVRKRLASSALGFSESYSNWHKALEDPHYHFPMLDSKGEVVKGSFVNSHFPNYRPSYNSTHPDATAEAWETFEGTLPCAAETPLGQALACPLLKRTGPARLACHQGYCNIVYAGHNYVGNELHWLPNQFLAQWWEKKHNSTTKVDLYKDFMKRMKDWSPPERKAPCYMPIHFNRSLQLSRHYRSRYAKCVQPKEQKWDQMAHDIFGTNNQTVTDWSAIYASLPVLRVTLLREPLSWLVSKFFWHSREPGFLMGISGTRYTYDTLKRCDNNDLSASITTTGSTTGSGKKKDGMDVVVDWVSHASLGYIHQLCGEDCVVRMHHGTMTLKEAEVQARRNLQQSFAVVGLLEESATFFDMITARAQYMNTSLHPSIEGEPHKSRPGEGMEDSQDRCKELFAPDTSFAQTLTERSPQLAALKRLYRVGVTVNRHQKEELEECGSLETTNTAT</sequence>
<feature type="compositionally biased region" description="Basic and acidic residues" evidence="1">
    <location>
        <begin position="496"/>
        <end position="513"/>
    </location>
</feature>
<evidence type="ECO:0008006" key="4">
    <source>
        <dbReference type="Google" id="ProtNLM"/>
    </source>
</evidence>
<protein>
    <recommendedName>
        <fullName evidence="4">Sulfotransferase</fullName>
    </recommendedName>
</protein>
<name>A0A9N8EUJ5_9STRA</name>
<dbReference type="Proteomes" id="UP001153069">
    <property type="component" value="Unassembled WGS sequence"/>
</dbReference>
<evidence type="ECO:0000256" key="1">
    <source>
        <dbReference type="SAM" id="MobiDB-lite"/>
    </source>
</evidence>
<accession>A0A9N8EUJ5</accession>
<feature type="region of interest" description="Disordered" evidence="1">
    <location>
        <begin position="493"/>
        <end position="513"/>
    </location>
</feature>
<gene>
    <name evidence="2" type="ORF">SEMRO_1665_G289540.1</name>
</gene>
<dbReference type="AlphaFoldDB" id="A0A9N8EUJ5"/>
<proteinExistence type="predicted"/>
<evidence type="ECO:0000313" key="3">
    <source>
        <dbReference type="Proteomes" id="UP001153069"/>
    </source>
</evidence>
<evidence type="ECO:0000313" key="2">
    <source>
        <dbReference type="EMBL" id="CAB9525344.1"/>
    </source>
</evidence>
<dbReference type="OrthoDB" id="54105at2759"/>
<reference evidence="2" key="1">
    <citation type="submission" date="2020-06" db="EMBL/GenBank/DDBJ databases">
        <authorList>
            <consortium name="Plant Systems Biology data submission"/>
        </authorList>
    </citation>
    <scope>NUCLEOTIDE SEQUENCE</scope>
    <source>
        <strain evidence="2">D6</strain>
    </source>
</reference>
<dbReference type="InterPro" id="IPR027417">
    <property type="entry name" value="P-loop_NTPase"/>
</dbReference>
<comment type="caution">
    <text evidence="2">The sequence shown here is derived from an EMBL/GenBank/DDBJ whole genome shotgun (WGS) entry which is preliminary data.</text>
</comment>
<dbReference type="Gene3D" id="3.40.50.300">
    <property type="entry name" value="P-loop containing nucleotide triphosphate hydrolases"/>
    <property type="match status" value="1"/>
</dbReference>
<dbReference type="EMBL" id="CAICTM010001663">
    <property type="protein sequence ID" value="CAB9525344.1"/>
    <property type="molecule type" value="Genomic_DNA"/>
</dbReference>
<keyword evidence="3" id="KW-1185">Reference proteome</keyword>